<dbReference type="GO" id="GO:0008716">
    <property type="term" value="F:D-alanine-D-alanine ligase activity"/>
    <property type="evidence" value="ECO:0007669"/>
    <property type="project" value="UniProtKB-UniRule"/>
</dbReference>
<dbReference type="HAMAP" id="MF_00047">
    <property type="entry name" value="Dala_Dala_lig"/>
    <property type="match status" value="1"/>
</dbReference>
<comment type="catalytic activity">
    <reaction evidence="10">
        <text>2 D-alanine + ATP = D-alanyl-D-alanine + ADP + phosphate + H(+)</text>
        <dbReference type="Rhea" id="RHEA:11224"/>
        <dbReference type="ChEBI" id="CHEBI:15378"/>
        <dbReference type="ChEBI" id="CHEBI:30616"/>
        <dbReference type="ChEBI" id="CHEBI:43474"/>
        <dbReference type="ChEBI" id="CHEBI:57416"/>
        <dbReference type="ChEBI" id="CHEBI:57822"/>
        <dbReference type="ChEBI" id="CHEBI:456216"/>
        <dbReference type="EC" id="6.3.2.4"/>
    </reaction>
</comment>
<evidence type="ECO:0000256" key="9">
    <source>
        <dbReference type="ARBA" id="ARBA00023316"/>
    </source>
</evidence>
<dbReference type="GO" id="GO:0005524">
    <property type="term" value="F:ATP binding"/>
    <property type="evidence" value="ECO:0007669"/>
    <property type="project" value="UniProtKB-UniRule"/>
</dbReference>
<comment type="pathway">
    <text evidence="10">Cell wall biogenesis; peptidoglycan biosynthesis.</text>
</comment>
<dbReference type="Gene3D" id="3.30.470.20">
    <property type="entry name" value="ATP-grasp fold, B domain"/>
    <property type="match status" value="2"/>
</dbReference>
<evidence type="ECO:0000256" key="2">
    <source>
        <dbReference type="ARBA" id="ARBA00010871"/>
    </source>
</evidence>
<evidence type="ECO:0000256" key="10">
    <source>
        <dbReference type="HAMAP-Rule" id="MF_00047"/>
    </source>
</evidence>
<comment type="caution">
    <text evidence="15">The sequence shown here is derived from an EMBL/GenBank/DDBJ whole genome shotgun (WGS) entry which is preliminary data.</text>
</comment>
<dbReference type="EC" id="6.3.2.4" evidence="10"/>
<dbReference type="PIRSF" id="PIRSF039102">
    <property type="entry name" value="Ddl/VanB"/>
    <property type="match status" value="1"/>
</dbReference>
<protein>
    <recommendedName>
        <fullName evidence="10">D-alanine--D-alanine ligase</fullName>
        <ecNumber evidence="10">6.3.2.4</ecNumber>
    </recommendedName>
    <alternativeName>
        <fullName evidence="10">D-Ala-D-Ala ligase</fullName>
    </alternativeName>
    <alternativeName>
        <fullName evidence="10">D-alanylalanine synthetase</fullName>
    </alternativeName>
</protein>
<name>A0A9D2C612_9FIRM</name>
<dbReference type="PROSITE" id="PS50975">
    <property type="entry name" value="ATP_GRASP"/>
    <property type="match status" value="1"/>
</dbReference>
<evidence type="ECO:0000313" key="15">
    <source>
        <dbReference type="EMBL" id="HIY59933.1"/>
    </source>
</evidence>
<keyword evidence="12" id="KW-0479">Metal-binding</keyword>
<dbReference type="Proteomes" id="UP000824007">
    <property type="component" value="Unassembled WGS sequence"/>
</dbReference>
<dbReference type="InterPro" id="IPR011095">
    <property type="entry name" value="Dala_Dala_lig_C"/>
</dbReference>
<keyword evidence="5 13" id="KW-0547">Nucleotide-binding</keyword>
<dbReference type="Pfam" id="PF07478">
    <property type="entry name" value="Dala_Dala_lig_C"/>
    <property type="match status" value="1"/>
</dbReference>
<sequence>MKIVVLGGGISTERDVSLVSSRMIYEALKKKGHQAVLLDVYLGYEGDEEEIARIFEKDCDWGESIGAVQESNPDIKKIMAMRKDGGRSFFGPNVLTVCGMADAVFLGLHGADGENGKVQAAFDLLGIRYTGTDYVSSALAMDKSLTKELFAVHGIPTPAGVRIRRAAGAGMSADIETGAGVRKAAGVETAAGTGTDAAAAKGVDAAEASCPPAFPCPVELPCVVKASRGGSSVGVSIVQSGEEYRAAVEDAFLYDDEAVVEQYIEGREFTCAVIDGKALPIVEIAPLNGFYDYKNKYQAGSTVETCPADLSPEKTAEIQRLSEKAFAALRLKNYARMDFMMDREGNVYCLEANTLPGMTPTSLIPQEARAIGVEFEDLCEWILKLALRPDGSDSEGRF</sequence>
<feature type="active site" evidence="11">
    <location>
        <position position="362"/>
    </location>
</feature>
<feature type="binding site" evidence="12">
    <location>
        <position position="351"/>
    </location>
    <ligand>
        <name>Mg(2+)</name>
        <dbReference type="ChEBI" id="CHEBI:18420"/>
        <label>2</label>
    </ligand>
</feature>
<evidence type="ECO:0000256" key="12">
    <source>
        <dbReference type="PIRSR" id="PIRSR039102-3"/>
    </source>
</evidence>
<keyword evidence="3 10" id="KW-0963">Cytoplasm</keyword>
<keyword evidence="6 13" id="KW-0067">ATP-binding</keyword>
<dbReference type="InterPro" id="IPR013815">
    <property type="entry name" value="ATP_grasp_subdomain_1"/>
</dbReference>
<dbReference type="SUPFAM" id="SSF56059">
    <property type="entry name" value="Glutathione synthetase ATP-binding domain-like"/>
    <property type="match status" value="1"/>
</dbReference>
<keyword evidence="12" id="KW-0464">Manganese</keyword>
<evidence type="ECO:0000256" key="11">
    <source>
        <dbReference type="PIRSR" id="PIRSR039102-1"/>
    </source>
</evidence>
<dbReference type="Gene3D" id="3.40.50.20">
    <property type="match status" value="1"/>
</dbReference>
<evidence type="ECO:0000256" key="6">
    <source>
        <dbReference type="ARBA" id="ARBA00022840"/>
    </source>
</evidence>
<evidence type="ECO:0000256" key="5">
    <source>
        <dbReference type="ARBA" id="ARBA00022741"/>
    </source>
</evidence>
<dbReference type="EMBL" id="DXDD01000058">
    <property type="protein sequence ID" value="HIY59933.1"/>
    <property type="molecule type" value="Genomic_DNA"/>
</dbReference>
<keyword evidence="9 10" id="KW-0961">Cell wall biogenesis/degradation</keyword>
<reference evidence="15" key="2">
    <citation type="submission" date="2021-04" db="EMBL/GenBank/DDBJ databases">
        <authorList>
            <person name="Gilroy R."/>
        </authorList>
    </citation>
    <scope>NUCLEOTIDE SEQUENCE</scope>
    <source>
        <strain evidence="15">ChiSxjej3B15-24422</strain>
    </source>
</reference>
<feature type="active site" evidence="11">
    <location>
        <position position="13"/>
    </location>
</feature>
<evidence type="ECO:0000256" key="1">
    <source>
        <dbReference type="ARBA" id="ARBA00004496"/>
    </source>
</evidence>
<proteinExistence type="inferred from homology"/>
<comment type="subcellular location">
    <subcellularLocation>
        <location evidence="1 10">Cytoplasm</location>
    </subcellularLocation>
</comment>
<feature type="binding site" evidence="12">
    <location>
        <position position="338"/>
    </location>
    <ligand>
        <name>Mg(2+)</name>
        <dbReference type="ChEBI" id="CHEBI:18420"/>
        <label>1</label>
    </ligand>
</feature>
<dbReference type="Gene3D" id="3.30.1490.20">
    <property type="entry name" value="ATP-grasp fold, A domain"/>
    <property type="match status" value="2"/>
</dbReference>
<keyword evidence="4 10" id="KW-0436">Ligase</keyword>
<dbReference type="GO" id="GO:0009252">
    <property type="term" value="P:peptidoglycan biosynthetic process"/>
    <property type="evidence" value="ECO:0007669"/>
    <property type="project" value="UniProtKB-UniRule"/>
</dbReference>
<dbReference type="GO" id="GO:0046872">
    <property type="term" value="F:metal ion binding"/>
    <property type="evidence" value="ECO:0007669"/>
    <property type="project" value="UniProtKB-KW"/>
</dbReference>
<dbReference type="InterPro" id="IPR005905">
    <property type="entry name" value="D_ala_D_ala"/>
</dbReference>
<comment type="similarity">
    <text evidence="2 10">Belongs to the D-alanine--D-alanine ligase family.</text>
</comment>
<feature type="active site" evidence="11">
    <location>
        <position position="231"/>
    </location>
</feature>
<feature type="binding site" evidence="12">
    <location>
        <position position="351"/>
    </location>
    <ligand>
        <name>Mg(2+)</name>
        <dbReference type="ChEBI" id="CHEBI:18420"/>
        <label>1</label>
    </ligand>
</feature>
<keyword evidence="12" id="KW-0460">Magnesium</keyword>
<keyword evidence="7 10" id="KW-0133">Cell shape</keyword>
<evidence type="ECO:0000256" key="13">
    <source>
        <dbReference type="PROSITE-ProRule" id="PRU00409"/>
    </source>
</evidence>
<dbReference type="PANTHER" id="PTHR23132">
    <property type="entry name" value="D-ALANINE--D-ALANINE LIGASE"/>
    <property type="match status" value="1"/>
</dbReference>
<reference evidence="15" key="1">
    <citation type="journal article" date="2021" name="PeerJ">
        <title>Extensive microbial diversity within the chicken gut microbiome revealed by metagenomics and culture.</title>
        <authorList>
            <person name="Gilroy R."/>
            <person name="Ravi A."/>
            <person name="Getino M."/>
            <person name="Pursley I."/>
            <person name="Horton D.L."/>
            <person name="Alikhan N.F."/>
            <person name="Baker D."/>
            <person name="Gharbi K."/>
            <person name="Hall N."/>
            <person name="Watson M."/>
            <person name="Adriaenssens E.M."/>
            <person name="Foster-Nyarko E."/>
            <person name="Jarju S."/>
            <person name="Secka A."/>
            <person name="Antonio M."/>
            <person name="Oren A."/>
            <person name="Chaudhuri R.R."/>
            <person name="La Ragione R."/>
            <person name="Hildebrand F."/>
            <person name="Pallen M.J."/>
        </authorList>
    </citation>
    <scope>NUCLEOTIDE SEQUENCE</scope>
    <source>
        <strain evidence="15">ChiSxjej3B15-24422</strain>
    </source>
</reference>
<dbReference type="InterPro" id="IPR000291">
    <property type="entry name" value="D-Ala_lig_Van_CS"/>
</dbReference>
<dbReference type="PANTHER" id="PTHR23132:SF23">
    <property type="entry name" value="D-ALANINE--D-ALANINE LIGASE B"/>
    <property type="match status" value="1"/>
</dbReference>
<dbReference type="GO" id="GO:0005737">
    <property type="term" value="C:cytoplasm"/>
    <property type="evidence" value="ECO:0007669"/>
    <property type="project" value="UniProtKB-SubCell"/>
</dbReference>
<evidence type="ECO:0000256" key="7">
    <source>
        <dbReference type="ARBA" id="ARBA00022960"/>
    </source>
</evidence>
<evidence type="ECO:0000256" key="3">
    <source>
        <dbReference type="ARBA" id="ARBA00022490"/>
    </source>
</evidence>
<dbReference type="SUPFAM" id="SSF52440">
    <property type="entry name" value="PreATP-grasp domain"/>
    <property type="match status" value="1"/>
</dbReference>
<evidence type="ECO:0000313" key="16">
    <source>
        <dbReference type="Proteomes" id="UP000824007"/>
    </source>
</evidence>
<evidence type="ECO:0000256" key="8">
    <source>
        <dbReference type="ARBA" id="ARBA00022984"/>
    </source>
</evidence>
<dbReference type="Pfam" id="PF01820">
    <property type="entry name" value="Dala_Dala_lig_N"/>
    <property type="match status" value="1"/>
</dbReference>
<accession>A0A9D2C612</accession>
<comment type="cofactor">
    <cofactor evidence="12">
        <name>Mg(2+)</name>
        <dbReference type="ChEBI" id="CHEBI:18420"/>
    </cofactor>
    <cofactor evidence="12">
        <name>Mn(2+)</name>
        <dbReference type="ChEBI" id="CHEBI:29035"/>
    </cofactor>
    <text evidence="12">Binds 2 magnesium or manganese ions per subunit.</text>
</comment>
<dbReference type="AlphaFoldDB" id="A0A9D2C612"/>
<dbReference type="InterPro" id="IPR011761">
    <property type="entry name" value="ATP-grasp"/>
</dbReference>
<organism evidence="15 16">
    <name type="scientific">Candidatus Eisenbergiella pullistercoris</name>
    <dbReference type="NCBI Taxonomy" id="2838555"/>
    <lineage>
        <taxon>Bacteria</taxon>
        <taxon>Bacillati</taxon>
        <taxon>Bacillota</taxon>
        <taxon>Clostridia</taxon>
        <taxon>Lachnospirales</taxon>
        <taxon>Lachnospiraceae</taxon>
        <taxon>Eisenbergiella</taxon>
    </lineage>
</organism>
<dbReference type="InterPro" id="IPR011127">
    <property type="entry name" value="Dala_Dala_lig_N"/>
</dbReference>
<feature type="domain" description="ATP-grasp" evidence="14">
    <location>
        <begin position="187"/>
        <end position="384"/>
    </location>
</feature>
<comment type="function">
    <text evidence="10">Cell wall formation.</text>
</comment>
<dbReference type="GO" id="GO:0008360">
    <property type="term" value="P:regulation of cell shape"/>
    <property type="evidence" value="ECO:0007669"/>
    <property type="project" value="UniProtKB-KW"/>
</dbReference>
<dbReference type="GO" id="GO:0071555">
    <property type="term" value="P:cell wall organization"/>
    <property type="evidence" value="ECO:0007669"/>
    <property type="project" value="UniProtKB-KW"/>
</dbReference>
<evidence type="ECO:0000256" key="4">
    <source>
        <dbReference type="ARBA" id="ARBA00022598"/>
    </source>
</evidence>
<feature type="binding site" evidence="12">
    <location>
        <position position="353"/>
    </location>
    <ligand>
        <name>Mg(2+)</name>
        <dbReference type="ChEBI" id="CHEBI:18420"/>
        <label>2</label>
    </ligand>
</feature>
<keyword evidence="8 10" id="KW-0573">Peptidoglycan synthesis</keyword>
<evidence type="ECO:0000259" key="14">
    <source>
        <dbReference type="PROSITE" id="PS50975"/>
    </source>
</evidence>
<dbReference type="InterPro" id="IPR016185">
    <property type="entry name" value="PreATP-grasp_dom_sf"/>
</dbReference>
<dbReference type="PROSITE" id="PS00843">
    <property type="entry name" value="DALA_DALA_LIGASE_1"/>
    <property type="match status" value="1"/>
</dbReference>
<gene>
    <name evidence="10" type="primary">ddl</name>
    <name evidence="15" type="ORF">H9831_04525</name>
</gene>